<accession>A0ABQ5CU65</accession>
<comment type="caution">
    <text evidence="2">The sequence shown here is derived from an EMBL/GenBank/DDBJ whole genome shotgun (WGS) entry which is preliminary data.</text>
</comment>
<feature type="compositionally biased region" description="Basic and acidic residues" evidence="1">
    <location>
        <begin position="55"/>
        <end position="65"/>
    </location>
</feature>
<proteinExistence type="predicted"/>
<feature type="compositionally biased region" description="Basic and acidic residues" evidence="1">
    <location>
        <begin position="35"/>
        <end position="44"/>
    </location>
</feature>
<sequence>MHSISTVGRTILVQDSYSSEASLEEDVEVGPTKTDATDDTDRSMRLTAPSTPTEKTAEAVRDRVEPSSSHVHFHRRVSSVRRIVIDRVEGDLGVGVISWEAYASSP</sequence>
<dbReference type="EMBL" id="BQNB010014588">
    <property type="protein sequence ID" value="GJT29992.1"/>
    <property type="molecule type" value="Genomic_DNA"/>
</dbReference>
<organism evidence="2 3">
    <name type="scientific">Tanacetum coccineum</name>
    <dbReference type="NCBI Taxonomy" id="301880"/>
    <lineage>
        <taxon>Eukaryota</taxon>
        <taxon>Viridiplantae</taxon>
        <taxon>Streptophyta</taxon>
        <taxon>Embryophyta</taxon>
        <taxon>Tracheophyta</taxon>
        <taxon>Spermatophyta</taxon>
        <taxon>Magnoliopsida</taxon>
        <taxon>eudicotyledons</taxon>
        <taxon>Gunneridae</taxon>
        <taxon>Pentapetalae</taxon>
        <taxon>asterids</taxon>
        <taxon>campanulids</taxon>
        <taxon>Asterales</taxon>
        <taxon>Asteraceae</taxon>
        <taxon>Asteroideae</taxon>
        <taxon>Anthemideae</taxon>
        <taxon>Anthemidinae</taxon>
        <taxon>Tanacetum</taxon>
    </lineage>
</organism>
<name>A0ABQ5CU65_9ASTR</name>
<evidence type="ECO:0000313" key="3">
    <source>
        <dbReference type="Proteomes" id="UP001151760"/>
    </source>
</evidence>
<feature type="region of interest" description="Disordered" evidence="1">
    <location>
        <begin position="20"/>
        <end position="72"/>
    </location>
</feature>
<evidence type="ECO:0000256" key="1">
    <source>
        <dbReference type="SAM" id="MobiDB-lite"/>
    </source>
</evidence>
<reference evidence="2" key="2">
    <citation type="submission" date="2022-01" db="EMBL/GenBank/DDBJ databases">
        <authorList>
            <person name="Yamashiro T."/>
            <person name="Shiraishi A."/>
            <person name="Satake H."/>
            <person name="Nakayama K."/>
        </authorList>
    </citation>
    <scope>NUCLEOTIDE SEQUENCE</scope>
</reference>
<gene>
    <name evidence="2" type="ORF">Tco_0910267</name>
</gene>
<reference evidence="2" key="1">
    <citation type="journal article" date="2022" name="Int. J. Mol. Sci.">
        <title>Draft Genome of Tanacetum Coccineum: Genomic Comparison of Closely Related Tanacetum-Family Plants.</title>
        <authorList>
            <person name="Yamashiro T."/>
            <person name="Shiraishi A."/>
            <person name="Nakayama K."/>
            <person name="Satake H."/>
        </authorList>
    </citation>
    <scope>NUCLEOTIDE SEQUENCE</scope>
</reference>
<protein>
    <submittedName>
        <fullName evidence="2">Uncharacterized protein</fullName>
    </submittedName>
</protein>
<evidence type="ECO:0000313" key="2">
    <source>
        <dbReference type="EMBL" id="GJT29992.1"/>
    </source>
</evidence>
<keyword evidence="3" id="KW-1185">Reference proteome</keyword>
<dbReference type="Proteomes" id="UP001151760">
    <property type="component" value="Unassembled WGS sequence"/>
</dbReference>